<dbReference type="InterPro" id="IPR000073">
    <property type="entry name" value="AB_hydrolase_1"/>
</dbReference>
<evidence type="ECO:0000259" key="1">
    <source>
        <dbReference type="Pfam" id="PF12697"/>
    </source>
</evidence>
<name>A0ABW2DZ53_9ACTN</name>
<proteinExistence type="predicted"/>
<dbReference type="InterPro" id="IPR029058">
    <property type="entry name" value="AB_hydrolase_fold"/>
</dbReference>
<reference evidence="3" key="1">
    <citation type="journal article" date="2019" name="Int. J. Syst. Evol. Microbiol.">
        <title>The Global Catalogue of Microorganisms (GCM) 10K type strain sequencing project: providing services to taxonomists for standard genome sequencing and annotation.</title>
        <authorList>
            <consortium name="The Broad Institute Genomics Platform"/>
            <consortium name="The Broad Institute Genome Sequencing Center for Infectious Disease"/>
            <person name="Wu L."/>
            <person name="Ma J."/>
        </authorList>
    </citation>
    <scope>NUCLEOTIDE SEQUENCE [LARGE SCALE GENOMIC DNA]</scope>
    <source>
        <strain evidence="3">JCM 4855</strain>
    </source>
</reference>
<dbReference type="Proteomes" id="UP001596409">
    <property type="component" value="Unassembled WGS sequence"/>
</dbReference>
<feature type="domain" description="AB hydrolase-1" evidence="1">
    <location>
        <begin position="10"/>
        <end position="148"/>
    </location>
</feature>
<evidence type="ECO:0000313" key="2">
    <source>
        <dbReference type="EMBL" id="MFC7013176.1"/>
    </source>
</evidence>
<dbReference type="GO" id="GO:0016787">
    <property type="term" value="F:hydrolase activity"/>
    <property type="evidence" value="ECO:0007669"/>
    <property type="project" value="UniProtKB-KW"/>
</dbReference>
<protein>
    <submittedName>
        <fullName evidence="2">Alpha/beta fold hydrolase</fullName>
    </submittedName>
</protein>
<sequence length="1121" mass="123007">MAADGGKLGIVFVHGFRSSPSMWEPFVELIKADAELKFAHPLLFRYATTLRSLHPLRRIPTFDNVADSLREYLDTEGQEYQNLMLVSHSQGGLIVQRFLARMLHEGRGEDLTRIRRIVMFACPNNGSNIGLSLRRRWIPFNPQERQLRPLDEQVTETQRIVINQVVNATQTTGHSCKIPMQVYAGETDNIVTPASARSVFANAAVLPGDHFSIVRPDSLQHRSFTALKRQLTLAESNSPPVETITTLQAETLEVHVAVPPGQTTKAGAGLTPYLARAHDDALRRVLKSTIDDGPSIFVILTGDSSTGKTRALYEALREMAPDRPLLRPATPDDLLELIESGRLVSGSVLWLNETQRFLYGASGERAATELRSALERRSGVIAVGTLWTEPYWNELTALGISEDPYGKARALLTNPALAVRIPVSAELTEEDRGRWQDLARKCADNRLSQALNAGANDGRVIQHLSGGPELLRAFMEGPGAHFTHTEYAVLSAALDARRLGHRTPILTDLLSEAADGALDPRHRSAEPDWAIETLRSLSTGVRRDGTRTDVRNTLASLTPYRTRSGASASYEPADYLDQNTRSRRADQLGSSSLWEALKLHTRDPDDLERLADSAWKRGLYKDSFQLSRKAILAGHPTAAGDLVQRLTRTLDPDYSGLEWITKHTPLTDPATVTRLLSHFRASGGRRALATILLNRDPAVHVNLQDPFTVAQLINSLIKSGARDAASRLAARKPADYVTASDPRAASLLFTSLRKVDEDQAAAVMDQITTVSPNDAGAIAFRIRQLQSSGATYAIARLLDLNPVSKVGLRNPGDLAELINALRKSGLIDSLSVLLARDPLSEVNLKDTRGLIQLIAQLRQTNGAEAMAASLALRWANHVDLRSPQIVAYILRESRSVEAHQAVATLLARDPAAHVRVNSAYTLAKLLTELRELGEHDAVDLLGNRLVCDTSSRNPATIASIIRVLRRVRAERAIATLLARNPESEVTLENPGDVAQLIKQLDAVAAERAIATLLARNPESEVTLENPGDVAQLIKQLKAVAAERAIATLLARNPEKHASVTNARAVRRLLKQLRQVGAVRATEILTRRAMDSGADLPERYKSYGRECNGLAADPWTWSDVFD</sequence>
<dbReference type="SUPFAM" id="SSF53474">
    <property type="entry name" value="alpha/beta-Hydrolases"/>
    <property type="match status" value="1"/>
</dbReference>
<organism evidence="2 3">
    <name type="scientific">Streptomyces viridiviolaceus</name>
    <dbReference type="NCBI Taxonomy" id="68282"/>
    <lineage>
        <taxon>Bacteria</taxon>
        <taxon>Bacillati</taxon>
        <taxon>Actinomycetota</taxon>
        <taxon>Actinomycetes</taxon>
        <taxon>Kitasatosporales</taxon>
        <taxon>Streptomycetaceae</taxon>
        <taxon>Streptomyces</taxon>
    </lineage>
</organism>
<comment type="caution">
    <text evidence="2">The sequence shown here is derived from an EMBL/GenBank/DDBJ whole genome shotgun (WGS) entry which is preliminary data.</text>
</comment>
<dbReference type="PANTHER" id="PTHR37946">
    <property type="entry name" value="SLL1969 PROTEIN"/>
    <property type="match status" value="1"/>
</dbReference>
<evidence type="ECO:0000313" key="3">
    <source>
        <dbReference type="Proteomes" id="UP001596409"/>
    </source>
</evidence>
<keyword evidence="3" id="KW-1185">Reference proteome</keyword>
<keyword evidence="2" id="KW-0378">Hydrolase</keyword>
<dbReference type="Gene3D" id="3.40.50.1820">
    <property type="entry name" value="alpha/beta hydrolase"/>
    <property type="match status" value="1"/>
</dbReference>
<accession>A0ABW2DZ53</accession>
<gene>
    <name evidence="2" type="ORF">ACFQMH_15940</name>
</gene>
<dbReference type="RefSeq" id="WP_189869428.1">
    <property type="nucleotide sequence ID" value="NZ_BMWA01000004.1"/>
</dbReference>
<dbReference type="Pfam" id="PF12697">
    <property type="entry name" value="Abhydrolase_6"/>
    <property type="match status" value="1"/>
</dbReference>
<dbReference type="EMBL" id="JBHSYM010000030">
    <property type="protein sequence ID" value="MFC7013176.1"/>
    <property type="molecule type" value="Genomic_DNA"/>
</dbReference>
<dbReference type="PANTHER" id="PTHR37946:SF1">
    <property type="entry name" value="SLL1969 PROTEIN"/>
    <property type="match status" value="1"/>
</dbReference>